<evidence type="ECO:0000313" key="5">
    <source>
        <dbReference type="Proteomes" id="UP000242180"/>
    </source>
</evidence>
<dbReference type="InterPro" id="IPR016181">
    <property type="entry name" value="Acyl_CoA_acyltransferase"/>
</dbReference>
<feature type="compositionally biased region" description="Basic and acidic residues" evidence="2">
    <location>
        <begin position="255"/>
        <end position="264"/>
    </location>
</feature>
<protein>
    <recommendedName>
        <fullName evidence="3">N-acetyltransferase domain-containing protein</fullName>
    </recommendedName>
</protein>
<dbReference type="AlphaFoldDB" id="A0A1X2HTF4"/>
<dbReference type="STRING" id="13706.A0A1X2HTF4"/>
<dbReference type="InterPro" id="IPR000182">
    <property type="entry name" value="GNAT_dom"/>
</dbReference>
<evidence type="ECO:0000259" key="3">
    <source>
        <dbReference type="Pfam" id="PF00583"/>
    </source>
</evidence>
<comment type="caution">
    <text evidence="4">The sequence shown here is derived from an EMBL/GenBank/DDBJ whole genome shotgun (WGS) entry which is preliminary data.</text>
</comment>
<name>A0A1X2HTF4_SYNRA</name>
<dbReference type="GO" id="GO:0016747">
    <property type="term" value="F:acyltransferase activity, transferring groups other than amino-acyl groups"/>
    <property type="evidence" value="ECO:0007669"/>
    <property type="project" value="InterPro"/>
</dbReference>
<dbReference type="OrthoDB" id="2115692at2759"/>
<reference evidence="4 5" key="1">
    <citation type="submission" date="2016-07" db="EMBL/GenBank/DDBJ databases">
        <title>Pervasive Adenine N6-methylation of Active Genes in Fungi.</title>
        <authorList>
            <consortium name="DOE Joint Genome Institute"/>
            <person name="Mondo S.J."/>
            <person name="Dannebaum R.O."/>
            <person name="Kuo R.C."/>
            <person name="Labutti K."/>
            <person name="Haridas S."/>
            <person name="Kuo A."/>
            <person name="Salamov A."/>
            <person name="Ahrendt S.R."/>
            <person name="Lipzen A."/>
            <person name="Sullivan W."/>
            <person name="Andreopoulos W.B."/>
            <person name="Clum A."/>
            <person name="Lindquist E."/>
            <person name="Daum C."/>
            <person name="Ramamoorthy G.K."/>
            <person name="Gryganskyi A."/>
            <person name="Culley D."/>
            <person name="Magnuson J.K."/>
            <person name="James T.Y."/>
            <person name="O'Malley M.A."/>
            <person name="Stajich J.E."/>
            <person name="Spatafora J.W."/>
            <person name="Visel A."/>
            <person name="Grigoriev I.V."/>
        </authorList>
    </citation>
    <scope>NUCLEOTIDE SEQUENCE [LARGE SCALE GENOMIC DNA]</scope>
    <source>
        <strain evidence="4 5">NRRL 2496</strain>
    </source>
</reference>
<dbReference type="InParanoid" id="A0A1X2HTF4"/>
<dbReference type="InterPro" id="IPR052523">
    <property type="entry name" value="Trichothecene_AcTrans"/>
</dbReference>
<accession>A0A1X2HTF4</accession>
<dbReference type="Gene3D" id="3.40.630.30">
    <property type="match status" value="1"/>
</dbReference>
<organism evidence="4 5">
    <name type="scientific">Syncephalastrum racemosum</name>
    <name type="common">Filamentous fungus</name>
    <dbReference type="NCBI Taxonomy" id="13706"/>
    <lineage>
        <taxon>Eukaryota</taxon>
        <taxon>Fungi</taxon>
        <taxon>Fungi incertae sedis</taxon>
        <taxon>Mucoromycota</taxon>
        <taxon>Mucoromycotina</taxon>
        <taxon>Mucoromycetes</taxon>
        <taxon>Mucorales</taxon>
        <taxon>Syncephalastraceae</taxon>
        <taxon>Syncephalastrum</taxon>
    </lineage>
</organism>
<feature type="region of interest" description="Disordered" evidence="2">
    <location>
        <begin position="242"/>
        <end position="264"/>
    </location>
</feature>
<dbReference type="Proteomes" id="UP000242180">
    <property type="component" value="Unassembled WGS sequence"/>
</dbReference>
<dbReference type="SUPFAM" id="SSF55729">
    <property type="entry name" value="Acyl-CoA N-acyltransferases (Nat)"/>
    <property type="match status" value="1"/>
</dbReference>
<dbReference type="EMBL" id="MCGN01000001">
    <property type="protein sequence ID" value="ORZ02774.1"/>
    <property type="molecule type" value="Genomic_DNA"/>
</dbReference>
<dbReference type="Pfam" id="PF00583">
    <property type="entry name" value="Acetyltransf_1"/>
    <property type="match status" value="1"/>
</dbReference>
<dbReference type="OMA" id="EPYINIR"/>
<evidence type="ECO:0000256" key="1">
    <source>
        <dbReference type="SAM" id="Coils"/>
    </source>
</evidence>
<feature type="domain" description="N-acetyltransferase" evidence="3">
    <location>
        <begin position="156"/>
        <end position="213"/>
    </location>
</feature>
<keyword evidence="1" id="KW-0175">Coiled coil</keyword>
<evidence type="ECO:0000256" key="2">
    <source>
        <dbReference type="SAM" id="MobiDB-lite"/>
    </source>
</evidence>
<dbReference type="PANTHER" id="PTHR42791:SF1">
    <property type="entry name" value="N-ACETYLTRANSFERASE DOMAIN-CONTAINING PROTEIN"/>
    <property type="match status" value="1"/>
</dbReference>
<sequence>MTSTAKRQQKYLSAEEKQQKRLSRRLTVDTHEPYVSIRPIIRRADKEAACVLADAYVQEPVLDWLAGTIKDESKRLEVYQEEFKNVIREAARISRELAIQVNGCKGVLVWSEGSLGGFGPRAFVKFMGGLLNMKATKHQQKQQQNLKEMRRKVLGARPHVMIHFLGVLPNERNQHLGKALVKHVLAKARNAQMPVFAEVWGDANASYFKKLGFDVCAEKQLSSKLPTFYYVVREPTDDISSPGIMSPVSALQLEPPREDTLQQQ</sequence>
<dbReference type="CDD" id="cd04301">
    <property type="entry name" value="NAT_SF"/>
    <property type="match status" value="1"/>
</dbReference>
<proteinExistence type="predicted"/>
<feature type="region of interest" description="Disordered" evidence="2">
    <location>
        <begin position="1"/>
        <end position="24"/>
    </location>
</feature>
<keyword evidence="5" id="KW-1185">Reference proteome</keyword>
<dbReference type="PANTHER" id="PTHR42791">
    <property type="entry name" value="GNAT FAMILY ACETYLTRANSFERASE"/>
    <property type="match status" value="1"/>
</dbReference>
<evidence type="ECO:0000313" key="4">
    <source>
        <dbReference type="EMBL" id="ORZ02774.1"/>
    </source>
</evidence>
<feature type="coiled-coil region" evidence="1">
    <location>
        <begin position="69"/>
        <end position="96"/>
    </location>
</feature>
<gene>
    <name evidence="4" type="ORF">BCR43DRAFT_23405</name>
</gene>